<dbReference type="InterPro" id="IPR011055">
    <property type="entry name" value="Dup_hybrid_motif"/>
</dbReference>
<dbReference type="InterPro" id="IPR016047">
    <property type="entry name" value="M23ase_b-sheet_dom"/>
</dbReference>
<accession>A0A381W3F7</accession>
<dbReference type="InterPro" id="IPR026444">
    <property type="entry name" value="Secre_tail"/>
</dbReference>
<proteinExistence type="predicted"/>
<dbReference type="AlphaFoldDB" id="A0A381W3F7"/>
<dbReference type="GO" id="GO:0004222">
    <property type="term" value="F:metalloendopeptidase activity"/>
    <property type="evidence" value="ECO:0007669"/>
    <property type="project" value="TreeGrafter"/>
</dbReference>
<dbReference type="InterPro" id="IPR025965">
    <property type="entry name" value="FlgD/Vpr_Ig-like"/>
</dbReference>
<protein>
    <recommendedName>
        <fullName evidence="5">FlgD Ig-like domain-containing protein</fullName>
    </recommendedName>
</protein>
<organism evidence="4">
    <name type="scientific">marine metagenome</name>
    <dbReference type="NCBI Taxonomy" id="408172"/>
    <lineage>
        <taxon>unclassified sequences</taxon>
        <taxon>metagenomes</taxon>
        <taxon>ecological metagenomes</taxon>
    </lineage>
</organism>
<evidence type="ECO:0000259" key="2">
    <source>
        <dbReference type="Pfam" id="PF13860"/>
    </source>
</evidence>
<dbReference type="InterPro" id="IPR050570">
    <property type="entry name" value="Cell_wall_metabolism_enzyme"/>
</dbReference>
<sequence>MNRSCYYTIYLAIFFATQIISGQEPFLTVKPYVEPEFQQYAIRNHADHHYPSQTPDGINVRFDGSSFSENIVAFNCNSGTSCYDGHAGNDYHMPLDVPILAAADGYVVWSAFSPGADPCPGGIEPNGLTGLIIIYHYNDYFTCYLHLNPPLNVVVGETVTAGDTIGFNGMTGCASTPHLHFEIRKENRFFDQELPWVVDPYGWWGDYEDPIINLRGFTSAWLWKSDLIIDDGNAGFQRFYGPNWSYVNNGYNDDAWTVPASTNSNNSAHYAIWVPEIPDSGEYNIDAYTPDIANAATHVIYEIYIKDADGNNTKTIVPHDQTINQNSFTTITTISIPAGSNCAVILRDVVDSSSAGSYVVFDALRFVNTANVKITDEQSHQVFPTAIILHPAYPNPFNTSTTLSYELNINEVVKIDIFDILGDHVKTVLNEKQTTGYKTIIWDGTNDKNKTAPTGIYYYTVSTSSFSEINKMVLIK</sequence>
<dbReference type="Gene3D" id="2.70.70.10">
    <property type="entry name" value="Glucose Permease (Domain IIA)"/>
    <property type="match status" value="1"/>
</dbReference>
<feature type="domain" description="FlgD/Vpr Ig-like" evidence="2">
    <location>
        <begin position="411"/>
        <end position="464"/>
    </location>
</feature>
<dbReference type="NCBIfam" id="TIGR04183">
    <property type="entry name" value="Por_Secre_tail"/>
    <property type="match status" value="1"/>
</dbReference>
<dbReference type="Pfam" id="PF13860">
    <property type="entry name" value="FlgD_ig"/>
    <property type="match status" value="1"/>
</dbReference>
<evidence type="ECO:0000313" key="4">
    <source>
        <dbReference type="EMBL" id="SVA46508.1"/>
    </source>
</evidence>
<evidence type="ECO:0000259" key="1">
    <source>
        <dbReference type="Pfam" id="PF01551"/>
    </source>
</evidence>
<reference evidence="4" key="1">
    <citation type="submission" date="2018-05" db="EMBL/GenBank/DDBJ databases">
        <authorList>
            <person name="Lanie J.A."/>
            <person name="Ng W.-L."/>
            <person name="Kazmierczak K.M."/>
            <person name="Andrzejewski T.M."/>
            <person name="Davidsen T.M."/>
            <person name="Wayne K.J."/>
            <person name="Tettelin H."/>
            <person name="Glass J.I."/>
            <person name="Rusch D."/>
            <person name="Podicherti R."/>
            <person name="Tsui H.-C.T."/>
            <person name="Winkler M.E."/>
        </authorList>
    </citation>
    <scope>NUCLEOTIDE SEQUENCE</scope>
</reference>
<feature type="domain" description="Golvesin/Xly CBD-like" evidence="3">
    <location>
        <begin position="243"/>
        <end position="367"/>
    </location>
</feature>
<dbReference type="EMBL" id="UINC01010458">
    <property type="protein sequence ID" value="SVA46508.1"/>
    <property type="molecule type" value="Genomic_DNA"/>
</dbReference>
<dbReference type="Gene3D" id="2.60.40.4070">
    <property type="match status" value="1"/>
</dbReference>
<dbReference type="CDD" id="cd12797">
    <property type="entry name" value="M23_peptidase"/>
    <property type="match status" value="1"/>
</dbReference>
<feature type="domain" description="M23ase beta-sheet core" evidence="1">
    <location>
        <begin position="85"/>
        <end position="190"/>
    </location>
</feature>
<dbReference type="Pfam" id="PF25275">
    <property type="entry name" value="Golvesin_C"/>
    <property type="match status" value="1"/>
</dbReference>
<evidence type="ECO:0000259" key="3">
    <source>
        <dbReference type="Pfam" id="PF25275"/>
    </source>
</evidence>
<name>A0A381W3F7_9ZZZZ</name>
<gene>
    <name evidence="4" type="ORF">METZ01_LOCUS99362</name>
</gene>
<dbReference type="SUPFAM" id="SSF51261">
    <property type="entry name" value="Duplicated hybrid motif"/>
    <property type="match status" value="1"/>
</dbReference>
<dbReference type="PANTHER" id="PTHR21666:SF270">
    <property type="entry name" value="MUREIN HYDROLASE ACTIVATOR ENVC"/>
    <property type="match status" value="1"/>
</dbReference>
<evidence type="ECO:0008006" key="5">
    <source>
        <dbReference type="Google" id="ProtNLM"/>
    </source>
</evidence>
<dbReference type="Pfam" id="PF01551">
    <property type="entry name" value="Peptidase_M23"/>
    <property type="match status" value="1"/>
</dbReference>
<dbReference type="InterPro" id="IPR033803">
    <property type="entry name" value="CBD-like_Golvesin-Xly"/>
</dbReference>
<dbReference type="PANTHER" id="PTHR21666">
    <property type="entry name" value="PEPTIDASE-RELATED"/>
    <property type="match status" value="1"/>
</dbReference>